<feature type="transmembrane region" description="Helical" evidence="1">
    <location>
        <begin position="300"/>
        <end position="316"/>
    </location>
</feature>
<dbReference type="Pfam" id="PF26514">
    <property type="entry name" value="DUF8173"/>
    <property type="match status" value="1"/>
</dbReference>
<name>A0ABD6BJT2_9EURY</name>
<organism evidence="3 4">
    <name type="scientific">Haloarchaeobius amylolyticus</name>
    <dbReference type="NCBI Taxonomy" id="1198296"/>
    <lineage>
        <taxon>Archaea</taxon>
        <taxon>Methanobacteriati</taxon>
        <taxon>Methanobacteriota</taxon>
        <taxon>Stenosarchaea group</taxon>
        <taxon>Halobacteria</taxon>
        <taxon>Halobacteriales</taxon>
        <taxon>Halorubellaceae</taxon>
        <taxon>Haloarchaeobius</taxon>
    </lineage>
</organism>
<evidence type="ECO:0000259" key="2">
    <source>
        <dbReference type="Pfam" id="PF26514"/>
    </source>
</evidence>
<evidence type="ECO:0000256" key="1">
    <source>
        <dbReference type="SAM" id="Phobius"/>
    </source>
</evidence>
<accession>A0ABD6BJT2</accession>
<feature type="domain" description="DUF8173" evidence="2">
    <location>
        <begin position="198"/>
        <end position="342"/>
    </location>
</feature>
<keyword evidence="1" id="KW-0812">Transmembrane</keyword>
<feature type="transmembrane region" description="Helical" evidence="1">
    <location>
        <begin position="238"/>
        <end position="259"/>
    </location>
</feature>
<comment type="caution">
    <text evidence="3">The sequence shown here is derived from an EMBL/GenBank/DDBJ whole genome shotgun (WGS) entry which is preliminary data.</text>
</comment>
<feature type="transmembrane region" description="Helical" evidence="1">
    <location>
        <begin position="322"/>
        <end position="340"/>
    </location>
</feature>
<dbReference type="RefSeq" id="WP_390289972.1">
    <property type="nucleotide sequence ID" value="NZ_JBHUDI010000011.1"/>
</dbReference>
<dbReference type="EMBL" id="JBHUDI010000011">
    <property type="protein sequence ID" value="MFD1565287.1"/>
    <property type="molecule type" value="Genomic_DNA"/>
</dbReference>
<dbReference type="AlphaFoldDB" id="A0ABD6BJT2"/>
<keyword evidence="4" id="KW-1185">Reference proteome</keyword>
<keyword evidence="1" id="KW-0472">Membrane</keyword>
<sequence>MRRGESRGSQLVVAVLIAVVVIGTVPAVVAGQSAPQAGGTVVVEEGETVDDLQAVGGTVIVRGTVTGDVSAAGGDVRIEESGQVDGNLEGGAGSVTIAGTVDGDVETGAGSVRVTETGVVGGAFTAGAGTVVIDGTLEDDAEIGAETIRLGETASIAGDLRYDGDLEGNTDAVAGDIEEDPSLGVDVAPTIQPFATWLFAAYAFAVNLVLGAILLALFPRFSGRVASSVATGPLRTGLVGLGVFVGVPILLIALAITVIGIPLSIIGILIFALLLWIGAVYGLFAVASWVLSLVGLGNRWLALIVGLLVGAALSRVPIVGGVFNLLVLLLGLGAIARALYGHRRNVRNRRAGTGSDEPAMD</sequence>
<feature type="transmembrane region" description="Helical" evidence="1">
    <location>
        <begin position="197"/>
        <end position="218"/>
    </location>
</feature>
<keyword evidence="1" id="KW-1133">Transmembrane helix</keyword>
<gene>
    <name evidence="3" type="ORF">ACFR99_17255</name>
</gene>
<evidence type="ECO:0000313" key="3">
    <source>
        <dbReference type="EMBL" id="MFD1565287.1"/>
    </source>
</evidence>
<reference evidence="3 4" key="1">
    <citation type="journal article" date="2019" name="Int. J. Syst. Evol. Microbiol.">
        <title>The Global Catalogue of Microorganisms (GCM) 10K type strain sequencing project: providing services to taxonomists for standard genome sequencing and annotation.</title>
        <authorList>
            <consortium name="The Broad Institute Genomics Platform"/>
            <consortium name="The Broad Institute Genome Sequencing Center for Infectious Disease"/>
            <person name="Wu L."/>
            <person name="Ma J."/>
        </authorList>
    </citation>
    <scope>NUCLEOTIDE SEQUENCE [LARGE SCALE GENOMIC DNA]</scope>
    <source>
        <strain evidence="3 4">CGMCC 1.12230</strain>
    </source>
</reference>
<feature type="transmembrane region" description="Helical" evidence="1">
    <location>
        <begin position="265"/>
        <end position="293"/>
    </location>
</feature>
<protein>
    <submittedName>
        <fullName evidence="3">Cell shape determination protein CcmA</fullName>
    </submittedName>
</protein>
<proteinExistence type="predicted"/>
<dbReference type="InterPro" id="IPR058486">
    <property type="entry name" value="DUF8173"/>
</dbReference>
<evidence type="ECO:0000313" key="4">
    <source>
        <dbReference type="Proteomes" id="UP001597076"/>
    </source>
</evidence>
<dbReference type="Proteomes" id="UP001597076">
    <property type="component" value="Unassembled WGS sequence"/>
</dbReference>